<organism evidence="3 4">
    <name type="scientific">Paenibacillus konkukensis</name>
    <dbReference type="NCBI Taxonomy" id="2020716"/>
    <lineage>
        <taxon>Bacteria</taxon>
        <taxon>Bacillati</taxon>
        <taxon>Bacillota</taxon>
        <taxon>Bacilli</taxon>
        <taxon>Bacillales</taxon>
        <taxon>Paenibacillaceae</taxon>
        <taxon>Paenibacillus</taxon>
    </lineage>
</organism>
<reference evidence="3" key="1">
    <citation type="submission" date="2018-02" db="EMBL/GenBank/DDBJ databases">
        <authorList>
            <person name="Kim S.-K."/>
            <person name="Jung H.-I."/>
            <person name="Lee S.-W."/>
        </authorList>
    </citation>
    <scope>NUCLEOTIDE SEQUENCE</scope>
    <source>
        <strain evidence="3">SK3146</strain>
    </source>
</reference>
<dbReference type="Gene3D" id="3.20.20.100">
    <property type="entry name" value="NADP-dependent oxidoreductase domain"/>
    <property type="match status" value="1"/>
</dbReference>
<accession>A0ABY4RMA3</accession>
<feature type="domain" description="NADP-dependent oxidoreductase" evidence="2">
    <location>
        <begin position="14"/>
        <end position="304"/>
    </location>
</feature>
<evidence type="ECO:0000313" key="3">
    <source>
        <dbReference type="EMBL" id="UQZ83511.1"/>
    </source>
</evidence>
<dbReference type="Proteomes" id="UP001057134">
    <property type="component" value="Chromosome"/>
</dbReference>
<dbReference type="EMBL" id="CP027059">
    <property type="protein sequence ID" value="UQZ83511.1"/>
    <property type="molecule type" value="Genomic_DNA"/>
</dbReference>
<name>A0ABY4RMA3_9BACL</name>
<dbReference type="EC" id="1.1.1.-" evidence="3"/>
<dbReference type="Pfam" id="PF00248">
    <property type="entry name" value="Aldo_ket_red"/>
    <property type="match status" value="1"/>
</dbReference>
<dbReference type="InterPro" id="IPR036812">
    <property type="entry name" value="NAD(P)_OxRdtase_dom_sf"/>
</dbReference>
<reference evidence="3" key="2">
    <citation type="journal article" date="2021" name="J Anim Sci Technol">
        <title>Complete genome sequence of Paenibacillus konkukensis sp. nov. SK3146 as a potential probiotic strain.</title>
        <authorList>
            <person name="Jung H.I."/>
            <person name="Park S."/>
            <person name="Niu K.M."/>
            <person name="Lee S.W."/>
            <person name="Kothari D."/>
            <person name="Yi K.J."/>
            <person name="Kim S.K."/>
        </authorList>
    </citation>
    <scope>NUCLEOTIDE SEQUENCE</scope>
    <source>
        <strain evidence="3">SK3146</strain>
    </source>
</reference>
<dbReference type="GO" id="GO:0016491">
    <property type="term" value="F:oxidoreductase activity"/>
    <property type="evidence" value="ECO:0007669"/>
    <property type="project" value="UniProtKB-KW"/>
</dbReference>
<keyword evidence="4" id="KW-1185">Reference proteome</keyword>
<evidence type="ECO:0000256" key="1">
    <source>
        <dbReference type="ARBA" id="ARBA00023002"/>
    </source>
</evidence>
<dbReference type="SUPFAM" id="SSF51430">
    <property type="entry name" value="NAD(P)-linked oxidoreductase"/>
    <property type="match status" value="1"/>
</dbReference>
<dbReference type="PANTHER" id="PTHR43625:SF40">
    <property type="entry name" value="ALDO-KETO REDUCTASE YAKC [NADP(+)]"/>
    <property type="match status" value="1"/>
</dbReference>
<keyword evidence="1 3" id="KW-0560">Oxidoreductase</keyword>
<evidence type="ECO:0000313" key="4">
    <source>
        <dbReference type="Proteomes" id="UP001057134"/>
    </source>
</evidence>
<dbReference type="CDD" id="cd19076">
    <property type="entry name" value="AKR_AKR13A_13D"/>
    <property type="match status" value="1"/>
</dbReference>
<dbReference type="PROSITE" id="PS51257">
    <property type="entry name" value="PROKAR_LIPOPROTEIN"/>
    <property type="match status" value="1"/>
</dbReference>
<sequence>MQTRNLGTLQVSAIGLGCMGMSEFYGAADDTQSAAVILQALEHGIHMFDTADLYGVGGSNELLLGAALRGRRSEAIIATKFGVMRDQHGRVLGMNGRPEYVRQAAEASLRRLGTDYIDLYYQHMPDPDVPIEETVGAMSELVTEGKVRYLGLSNVDADTLIRASRIHPIAALQSEYSLWSREIEALLPAARKLGTGIVAYSPLGKGFLSGQIKRYEDFAEDDIRRHFSRFQGDNFRYNLELVSVLEQIAREKDATSAQVALAWILRQGHDIVPIPGTKRPAYLLENIKSLELTLEPGDLERIDRMAGRIKGDFDVTGDTLDTLEAADASDNE</sequence>
<proteinExistence type="predicted"/>
<protein>
    <submittedName>
        <fullName evidence="3">General stress protein 69</fullName>
        <ecNumber evidence="3">1.1.1.-</ecNumber>
    </submittedName>
</protein>
<dbReference type="InterPro" id="IPR050791">
    <property type="entry name" value="Aldo-Keto_reductase"/>
</dbReference>
<dbReference type="RefSeq" id="WP_249865519.1">
    <property type="nucleotide sequence ID" value="NZ_CP027059.1"/>
</dbReference>
<dbReference type="InterPro" id="IPR023210">
    <property type="entry name" value="NADP_OxRdtase_dom"/>
</dbReference>
<gene>
    <name evidence="3" type="primary">yhdN_8</name>
    <name evidence="3" type="ORF">SK3146_02698</name>
</gene>
<evidence type="ECO:0000259" key="2">
    <source>
        <dbReference type="Pfam" id="PF00248"/>
    </source>
</evidence>
<dbReference type="PANTHER" id="PTHR43625">
    <property type="entry name" value="AFLATOXIN B1 ALDEHYDE REDUCTASE"/>
    <property type="match status" value="1"/>
</dbReference>